<evidence type="ECO:0000256" key="3">
    <source>
        <dbReference type="ARBA" id="ARBA00012670"/>
    </source>
</evidence>
<dbReference type="Gene3D" id="3.20.20.80">
    <property type="entry name" value="Glycosidases"/>
    <property type="match status" value="1"/>
</dbReference>
<dbReference type="Pfam" id="PF00331">
    <property type="entry name" value="Glyco_hydro_10"/>
    <property type="match status" value="1"/>
</dbReference>
<dbReference type="PROSITE" id="PS51173">
    <property type="entry name" value="CBM2"/>
    <property type="match status" value="1"/>
</dbReference>
<dbReference type="EMBL" id="JAGFBM010000002">
    <property type="protein sequence ID" value="MBO3084267.1"/>
    <property type="molecule type" value="Genomic_DNA"/>
</dbReference>
<evidence type="ECO:0000256" key="4">
    <source>
        <dbReference type="ARBA" id="ARBA00022525"/>
    </source>
</evidence>
<dbReference type="InterPro" id="IPR001919">
    <property type="entry name" value="CBD2"/>
</dbReference>
<evidence type="ECO:0000256" key="9">
    <source>
        <dbReference type="ARBA" id="ARBA00023326"/>
    </source>
</evidence>
<dbReference type="Gene3D" id="2.115.10.20">
    <property type="entry name" value="Glycosyl hydrolase domain, family 43"/>
    <property type="match status" value="1"/>
</dbReference>
<comment type="caution">
    <text evidence="13">The sequence shown here is derived from an EMBL/GenBank/DDBJ whole genome shotgun (WGS) entry which is preliminary data.</text>
</comment>
<feature type="compositionally biased region" description="Pro residues" evidence="10">
    <location>
        <begin position="51"/>
        <end position="69"/>
    </location>
</feature>
<feature type="domain" description="CBM2" evidence="11">
    <location>
        <begin position="72"/>
        <end position="181"/>
    </location>
</feature>
<dbReference type="InterPro" id="IPR012291">
    <property type="entry name" value="CBM2_carb-bd_dom_sf"/>
</dbReference>
<evidence type="ECO:0000256" key="2">
    <source>
        <dbReference type="ARBA" id="ARBA00004613"/>
    </source>
</evidence>
<dbReference type="Pfam" id="PF03664">
    <property type="entry name" value="Glyco_hydro_62"/>
    <property type="match status" value="1"/>
</dbReference>
<comment type="subcellular location">
    <subcellularLocation>
        <location evidence="2">Secreted</location>
    </subcellularLocation>
</comment>
<dbReference type="InterPro" id="IPR005193">
    <property type="entry name" value="GH62_arabinosidase"/>
</dbReference>
<evidence type="ECO:0000256" key="1">
    <source>
        <dbReference type="ARBA" id="ARBA00001462"/>
    </source>
</evidence>
<dbReference type="InterPro" id="IPR008965">
    <property type="entry name" value="CBM2/CBM3_carb-bd_dom_sf"/>
</dbReference>
<dbReference type="SMART" id="SM00637">
    <property type="entry name" value="CBD_II"/>
    <property type="match status" value="1"/>
</dbReference>
<evidence type="ECO:0000256" key="8">
    <source>
        <dbReference type="ARBA" id="ARBA00023295"/>
    </source>
</evidence>
<evidence type="ECO:0000259" key="12">
    <source>
        <dbReference type="PROSITE" id="PS51760"/>
    </source>
</evidence>
<dbReference type="CDD" id="cd08987">
    <property type="entry name" value="GH62"/>
    <property type="match status" value="1"/>
</dbReference>
<feature type="domain" description="GH10" evidence="12">
    <location>
        <begin position="1"/>
        <end position="39"/>
    </location>
</feature>
<dbReference type="SUPFAM" id="SSF75005">
    <property type="entry name" value="Arabinanase/levansucrase/invertase"/>
    <property type="match status" value="1"/>
</dbReference>
<dbReference type="EC" id="3.2.1.55" evidence="3"/>
<keyword evidence="5" id="KW-0732">Signal</keyword>
<feature type="region of interest" description="Disordered" evidence="10">
    <location>
        <begin position="183"/>
        <end position="203"/>
    </location>
</feature>
<sequence>TGITVWGVRDSDSWRTGANPLLFDASGNKKAAYTSVLNALNAAPPTQNPTTPNPTTPNPTTPNPEPTTPAPTSNPGTGCSVTYAAPSQWQNGFTANVRITNLGVAINGWTLTWAFPGNQSVTQAWSAAVTQNGSQVTARNVDYNPRIATGGTVEFGFNGSYSGANPAPTSFRLNGVLCDGRVAPTPGPTTEPTPTESPTNPTGALPSSFRWSSTGAIIGPKPDGSHNPVSVKDPSVVYADGRWHVFASIYAGGYNLIYTSFTDWSQASAATPYYLDRSAIGTGYRAAPQVFFFAPQNLWYLVYQTGAGGSYSTTSTISDPASWSAPKNFYSAQPQIITDNIGNGYWVDFWTVCDTTTCYLFSSDDNGHLYRSETTLASFPNGFTNTVIAMQDPDRYRLFEAANIYKVAGQDSWLMVHEAIGTDGKRYFRSWTAPSIRGSWTALADTEANPFARANNVTFPAGAWTRDISHGEMIRSGTDQTMEISPCDLRYLYQGMDPNASADYNELPWRLGLLTQTNSTC</sequence>
<organism evidence="13 14">
    <name type="scientific">Cellulomonas fengjieae</name>
    <dbReference type="NCBI Taxonomy" id="2819978"/>
    <lineage>
        <taxon>Bacteria</taxon>
        <taxon>Bacillati</taxon>
        <taxon>Actinomycetota</taxon>
        <taxon>Actinomycetes</taxon>
        <taxon>Micrococcales</taxon>
        <taxon>Cellulomonadaceae</taxon>
        <taxon>Cellulomonas</taxon>
    </lineage>
</organism>
<dbReference type="Pfam" id="PF00553">
    <property type="entry name" value="CBM_2"/>
    <property type="match status" value="1"/>
</dbReference>
<keyword evidence="4" id="KW-0964">Secreted</keyword>
<evidence type="ECO:0000313" key="14">
    <source>
        <dbReference type="Proteomes" id="UP000678317"/>
    </source>
</evidence>
<keyword evidence="6" id="KW-0378">Hydrolase</keyword>
<evidence type="ECO:0000256" key="10">
    <source>
        <dbReference type="SAM" id="MobiDB-lite"/>
    </source>
</evidence>
<evidence type="ECO:0000256" key="5">
    <source>
        <dbReference type="ARBA" id="ARBA00022729"/>
    </source>
</evidence>
<keyword evidence="14" id="KW-1185">Reference proteome</keyword>
<keyword evidence="9" id="KW-0624">Polysaccharide degradation</keyword>
<gene>
    <name evidence="13" type="ORF">J4035_06410</name>
</gene>
<dbReference type="RefSeq" id="WP_208289105.1">
    <property type="nucleotide sequence ID" value="NZ_JAGFBM010000002.1"/>
</dbReference>
<accession>A0ABS3SEU0</accession>
<dbReference type="InterPro" id="IPR023296">
    <property type="entry name" value="Glyco_hydro_beta-prop_sf"/>
</dbReference>
<name>A0ABS3SEU0_9CELL</name>
<dbReference type="SUPFAM" id="SSF49384">
    <property type="entry name" value="Carbohydrate-binding domain"/>
    <property type="match status" value="1"/>
</dbReference>
<evidence type="ECO:0000313" key="13">
    <source>
        <dbReference type="EMBL" id="MBO3084267.1"/>
    </source>
</evidence>
<comment type="catalytic activity">
    <reaction evidence="1">
        <text>Hydrolysis of terminal non-reducing alpha-L-arabinofuranoside residues in alpha-L-arabinosides.</text>
        <dbReference type="EC" id="3.2.1.55"/>
    </reaction>
</comment>
<reference evidence="13 14" key="1">
    <citation type="submission" date="2021-03" db="EMBL/GenBank/DDBJ databases">
        <title>novel species in genus Cellulomonas.</title>
        <authorList>
            <person name="Zhang G."/>
        </authorList>
    </citation>
    <scope>NUCLEOTIDE SEQUENCE [LARGE SCALE GENOMIC DNA]</scope>
    <source>
        <strain evidence="14">zg-ZUI188</strain>
    </source>
</reference>
<feature type="non-terminal residue" evidence="13">
    <location>
        <position position="1"/>
    </location>
</feature>
<dbReference type="PANTHER" id="PTHR40631:SF2">
    <property type="entry name" value="ALPHA-L-ARABINOFURANOSIDASE"/>
    <property type="match status" value="1"/>
</dbReference>
<feature type="compositionally biased region" description="Low complexity" evidence="10">
    <location>
        <begin position="192"/>
        <end position="203"/>
    </location>
</feature>
<evidence type="ECO:0000259" key="11">
    <source>
        <dbReference type="PROSITE" id="PS51173"/>
    </source>
</evidence>
<dbReference type="InterPro" id="IPR017853">
    <property type="entry name" value="GH"/>
</dbReference>
<dbReference type="Gene3D" id="2.60.40.290">
    <property type="match status" value="1"/>
</dbReference>
<keyword evidence="7" id="KW-0119">Carbohydrate metabolism</keyword>
<evidence type="ECO:0000256" key="6">
    <source>
        <dbReference type="ARBA" id="ARBA00022801"/>
    </source>
</evidence>
<feature type="region of interest" description="Disordered" evidence="10">
    <location>
        <begin position="41"/>
        <end position="79"/>
    </location>
</feature>
<proteinExistence type="predicted"/>
<dbReference type="SUPFAM" id="SSF51445">
    <property type="entry name" value="(Trans)glycosidases"/>
    <property type="match status" value="1"/>
</dbReference>
<dbReference type="PROSITE" id="PS51760">
    <property type="entry name" value="GH10_2"/>
    <property type="match status" value="1"/>
</dbReference>
<keyword evidence="8" id="KW-0326">Glycosidase</keyword>
<protein>
    <recommendedName>
        <fullName evidence="3">non-reducing end alpha-L-arabinofuranosidase</fullName>
        <ecNumber evidence="3">3.2.1.55</ecNumber>
    </recommendedName>
</protein>
<dbReference type="InterPro" id="IPR001000">
    <property type="entry name" value="GH10_dom"/>
</dbReference>
<evidence type="ECO:0000256" key="7">
    <source>
        <dbReference type="ARBA" id="ARBA00023277"/>
    </source>
</evidence>
<dbReference type="PANTHER" id="PTHR40631">
    <property type="entry name" value="ALPHA-L-ARABINOFURANOSIDASE AXHA-2-RELATED"/>
    <property type="match status" value="1"/>
</dbReference>
<feature type="compositionally biased region" description="Low complexity" evidence="10">
    <location>
        <begin position="41"/>
        <end position="50"/>
    </location>
</feature>
<dbReference type="Proteomes" id="UP000678317">
    <property type="component" value="Unassembled WGS sequence"/>
</dbReference>